<feature type="transmembrane region" description="Helical" evidence="6">
    <location>
        <begin position="12"/>
        <end position="34"/>
    </location>
</feature>
<dbReference type="Proteomes" id="UP001189429">
    <property type="component" value="Unassembled WGS sequence"/>
</dbReference>
<comment type="catalytic activity">
    <reaction evidence="2">
        <text>L-threonyl-[protein] + ATP = O-phospho-L-threonyl-[protein] + ADP + H(+)</text>
        <dbReference type="Rhea" id="RHEA:46608"/>
        <dbReference type="Rhea" id="RHEA-COMP:11060"/>
        <dbReference type="Rhea" id="RHEA-COMP:11605"/>
        <dbReference type="ChEBI" id="CHEBI:15378"/>
        <dbReference type="ChEBI" id="CHEBI:30013"/>
        <dbReference type="ChEBI" id="CHEBI:30616"/>
        <dbReference type="ChEBI" id="CHEBI:61977"/>
        <dbReference type="ChEBI" id="CHEBI:456216"/>
        <dbReference type="EC" id="2.7.11.1"/>
    </reaction>
</comment>
<keyword evidence="6" id="KW-1133">Transmembrane helix</keyword>
<evidence type="ECO:0000256" key="2">
    <source>
        <dbReference type="ARBA" id="ARBA00047899"/>
    </source>
</evidence>
<dbReference type="EMBL" id="CAUYUJ010015240">
    <property type="protein sequence ID" value="CAK0851450.1"/>
    <property type="molecule type" value="Genomic_DNA"/>
</dbReference>
<keyword evidence="1" id="KW-0597">Phosphoprotein</keyword>
<evidence type="ECO:0000256" key="1">
    <source>
        <dbReference type="ARBA" id="ARBA00022553"/>
    </source>
</evidence>
<feature type="coiled-coil region" evidence="4">
    <location>
        <begin position="279"/>
        <end position="387"/>
    </location>
</feature>
<feature type="non-terminal residue" evidence="7">
    <location>
        <position position="612"/>
    </location>
</feature>
<feature type="compositionally biased region" description="Low complexity" evidence="5">
    <location>
        <begin position="579"/>
        <end position="593"/>
    </location>
</feature>
<evidence type="ECO:0000313" key="7">
    <source>
        <dbReference type="EMBL" id="CAK0851450.1"/>
    </source>
</evidence>
<name>A0ABN9TYN4_9DINO</name>
<dbReference type="InterPro" id="IPR050839">
    <property type="entry name" value="Rho-assoc_Ser/Thr_Kinase"/>
</dbReference>
<feature type="coiled-coil region" evidence="4">
    <location>
        <begin position="433"/>
        <end position="467"/>
    </location>
</feature>
<sequence>MLGHWYLLGLRFLVLAGTIVICGWIFTALVRTLWATTKFFQALRMTVLLIWVLAPCFMNLVLTLVAFSFVTMLVVVSWMLLALFSALVAWLVSRATSLHFKLGWCGAIACLKLSTSVPPPYTRRVASSLGMLMLLQFLQRYGVHELPGAVRLAFRLYSIHAQLLRPSTLNLHGSTYDAAAHVGGHPSALAAGSFDGTDDRLVGFDGSADYLDSTNYKLGPGAPAAASALPANGPGLQRSATEGADRQRAHCEQALRRCRGELAGLELAGAEAGELRGELEESRHAELRLREQLRAARDERARERQRLERQLERLRARCQELEHSEAAAEAQRALAGRECRSAGEALQQCRQQLERRTREAEEARSRLGAAEGQCQRLAAEQQATEEQEAAGRRRGEELEEQLLGRRQAAQTAERWGQELARRLEAQEQASGSPRALEQRCLALQAEAEALEQEKRWLVADRARLQQQLDVAAWELPARSADQGRRLRLEELQRHELAERAGELSARLEEASCRHEEQLRQLERTIHEAHEREGELGRELQRTRAARVEAEPLLAWWADDSRGEERAFPGAGSLSLRLPAGVARDSGRRSASGSPAQATVPVESACDDSAAPQ</sequence>
<feature type="transmembrane region" description="Helical" evidence="6">
    <location>
        <begin position="46"/>
        <end position="67"/>
    </location>
</feature>
<feature type="region of interest" description="Disordered" evidence="5">
    <location>
        <begin position="565"/>
        <end position="612"/>
    </location>
</feature>
<keyword evidence="4" id="KW-0175">Coiled coil</keyword>
<comment type="caution">
    <text evidence="7">The sequence shown here is derived from an EMBL/GenBank/DDBJ whole genome shotgun (WGS) entry which is preliminary data.</text>
</comment>
<organism evidence="7 8">
    <name type="scientific">Prorocentrum cordatum</name>
    <dbReference type="NCBI Taxonomy" id="2364126"/>
    <lineage>
        <taxon>Eukaryota</taxon>
        <taxon>Sar</taxon>
        <taxon>Alveolata</taxon>
        <taxon>Dinophyceae</taxon>
        <taxon>Prorocentrales</taxon>
        <taxon>Prorocentraceae</taxon>
        <taxon>Prorocentrum</taxon>
    </lineage>
</organism>
<dbReference type="PANTHER" id="PTHR22988">
    <property type="entry name" value="MYOTONIC DYSTROPHY S/T KINASE-RELATED"/>
    <property type="match status" value="1"/>
</dbReference>
<feature type="coiled-coil region" evidence="4">
    <location>
        <begin position="493"/>
        <end position="538"/>
    </location>
</feature>
<protein>
    <submittedName>
        <fullName evidence="7">Uncharacterized protein</fullName>
    </submittedName>
</protein>
<gene>
    <name evidence="7" type="ORF">PCOR1329_LOCUS43605</name>
</gene>
<feature type="transmembrane region" description="Helical" evidence="6">
    <location>
        <begin position="73"/>
        <end position="92"/>
    </location>
</feature>
<evidence type="ECO:0000256" key="5">
    <source>
        <dbReference type="SAM" id="MobiDB-lite"/>
    </source>
</evidence>
<evidence type="ECO:0000256" key="4">
    <source>
        <dbReference type="SAM" id="Coils"/>
    </source>
</evidence>
<evidence type="ECO:0000256" key="6">
    <source>
        <dbReference type="SAM" id="Phobius"/>
    </source>
</evidence>
<keyword evidence="8" id="KW-1185">Reference proteome</keyword>
<keyword evidence="6" id="KW-0812">Transmembrane</keyword>
<proteinExistence type="predicted"/>
<comment type="catalytic activity">
    <reaction evidence="3">
        <text>L-seryl-[protein] + ATP = O-phospho-L-seryl-[protein] + ADP + H(+)</text>
        <dbReference type="Rhea" id="RHEA:17989"/>
        <dbReference type="Rhea" id="RHEA-COMP:9863"/>
        <dbReference type="Rhea" id="RHEA-COMP:11604"/>
        <dbReference type="ChEBI" id="CHEBI:15378"/>
        <dbReference type="ChEBI" id="CHEBI:29999"/>
        <dbReference type="ChEBI" id="CHEBI:30616"/>
        <dbReference type="ChEBI" id="CHEBI:83421"/>
        <dbReference type="ChEBI" id="CHEBI:456216"/>
        <dbReference type="EC" id="2.7.11.1"/>
    </reaction>
</comment>
<evidence type="ECO:0000256" key="3">
    <source>
        <dbReference type="ARBA" id="ARBA00048679"/>
    </source>
</evidence>
<evidence type="ECO:0000313" key="8">
    <source>
        <dbReference type="Proteomes" id="UP001189429"/>
    </source>
</evidence>
<dbReference type="PANTHER" id="PTHR22988:SF71">
    <property type="entry name" value="CITRON RHO-INTERACTING KINASE"/>
    <property type="match status" value="1"/>
</dbReference>
<accession>A0ABN9TYN4</accession>
<keyword evidence="6" id="KW-0472">Membrane</keyword>
<reference evidence="7" key="1">
    <citation type="submission" date="2023-10" db="EMBL/GenBank/DDBJ databases">
        <authorList>
            <person name="Chen Y."/>
            <person name="Shah S."/>
            <person name="Dougan E. K."/>
            <person name="Thang M."/>
            <person name="Chan C."/>
        </authorList>
    </citation>
    <scope>NUCLEOTIDE SEQUENCE [LARGE SCALE GENOMIC DNA]</scope>
</reference>